<gene>
    <name evidence="2" type="ORF">PILCRDRAFT_61652</name>
</gene>
<protein>
    <recommendedName>
        <fullName evidence="1">DUF6830 domain-containing protein</fullName>
    </recommendedName>
</protein>
<proteinExistence type="predicted"/>
<evidence type="ECO:0000313" key="2">
    <source>
        <dbReference type="EMBL" id="KIM88976.1"/>
    </source>
</evidence>
<feature type="domain" description="DUF6830" evidence="1">
    <location>
        <begin position="595"/>
        <end position="704"/>
    </location>
</feature>
<dbReference type="Pfam" id="PF20722">
    <property type="entry name" value="DUF6830"/>
    <property type="match status" value="1"/>
</dbReference>
<dbReference type="InterPro" id="IPR049233">
    <property type="entry name" value="DUF6830"/>
</dbReference>
<dbReference type="InParanoid" id="A0A0C3GEB6"/>
<evidence type="ECO:0000259" key="1">
    <source>
        <dbReference type="Pfam" id="PF20722"/>
    </source>
</evidence>
<dbReference type="InterPro" id="IPR041078">
    <property type="entry name" value="Plavaka"/>
</dbReference>
<sequence length="846" mass="95951">MGLLREDHPSPSLFITGERNLLQRIDETDTFASLRDTGEVDVHYPFASRQEWQLAKWLASAPLSRVDINKFLQLDYIQQQPPSFTSAQDLINRVEVLPEVPRWSYQTIVIPSYKTKSPMTLFWRDGLEVVAHLFANPVFAHCMEFSPYALFEKEDRIRAYGEFMSGQFAWDYHSSLPKGHTVLGVIGASDKTPLTIGTGNKEMHPVLFSLTNIKAGVQMKATANAFTLGAYLPIPKFLDVSPTVHAALVACVYHSCLDIICANLKTAERDGILLSDPFGNMRHCHTPLASWIADLPKQQTLACLLGLNGVHKPFWGDWGRANPCFFLTIDVLHAFHKFFFDHPIKWITSIMGGDELDRRMVSLQPRVSERHWRNGISKLKQVTGREHRDIQKIIISMIAGAVPNNVLCAIRALVEFIFQAQGLLLYEDHLHSMEQALPEFHHYKSSIILAGGRRGKKGIIPHFRIPKLEGFIQAVWSTRMMGAPYQYTSDTTERCHQTHVKAPYRRSNRHNFEEQCCRFMERIEKMRQFNLYVSLKYFGASLVNEMINEASDLVDHYPEVTWLSQVLPPGDIVIGSSVIRPSLFHSTRRHLSDDRTAAFTVNKKPHQKLTVDAAATLFNISNFRASLGDFFVLNMTYAAWCGQRKSSASITLPFTHVNIWHTFRMQQQSSQDKTIMLPSHTIQALPPSPSMPHGQCNTVLVNDADGSAEHTSTDEASGCKVMQVKLLFSLILSQGFAGRLQQAVFFYGESFKFSSAHQEVVDGVNVFKPAPNIDMFLLHRHMRSNGQRMGDIVCLTDIREVVELVPNFGVQMDDKLDCNNSLNIPNTFYLNNFADKEMFHSILSYQ</sequence>
<dbReference type="AlphaFoldDB" id="A0A0C3GEB6"/>
<dbReference type="Pfam" id="PF18759">
    <property type="entry name" value="Plavaka"/>
    <property type="match status" value="2"/>
</dbReference>
<accession>A0A0C3GEB6</accession>
<evidence type="ECO:0000313" key="3">
    <source>
        <dbReference type="Proteomes" id="UP000054166"/>
    </source>
</evidence>
<dbReference type="OrthoDB" id="3232986at2759"/>
<keyword evidence="3" id="KW-1185">Reference proteome</keyword>
<reference evidence="3" key="2">
    <citation type="submission" date="2015-01" db="EMBL/GenBank/DDBJ databases">
        <title>Evolutionary Origins and Diversification of the Mycorrhizal Mutualists.</title>
        <authorList>
            <consortium name="DOE Joint Genome Institute"/>
            <consortium name="Mycorrhizal Genomics Consortium"/>
            <person name="Kohler A."/>
            <person name="Kuo A."/>
            <person name="Nagy L.G."/>
            <person name="Floudas D."/>
            <person name="Copeland A."/>
            <person name="Barry K.W."/>
            <person name="Cichocki N."/>
            <person name="Veneault-Fourrey C."/>
            <person name="LaButti K."/>
            <person name="Lindquist E.A."/>
            <person name="Lipzen A."/>
            <person name="Lundell T."/>
            <person name="Morin E."/>
            <person name="Murat C."/>
            <person name="Riley R."/>
            <person name="Ohm R."/>
            <person name="Sun H."/>
            <person name="Tunlid A."/>
            <person name="Henrissat B."/>
            <person name="Grigoriev I.V."/>
            <person name="Hibbett D.S."/>
            <person name="Martin F."/>
        </authorList>
    </citation>
    <scope>NUCLEOTIDE SEQUENCE [LARGE SCALE GENOMIC DNA]</scope>
    <source>
        <strain evidence="3">F 1598</strain>
    </source>
</reference>
<reference evidence="2 3" key="1">
    <citation type="submission" date="2014-04" db="EMBL/GenBank/DDBJ databases">
        <authorList>
            <consortium name="DOE Joint Genome Institute"/>
            <person name="Kuo A."/>
            <person name="Tarkka M."/>
            <person name="Buscot F."/>
            <person name="Kohler A."/>
            <person name="Nagy L.G."/>
            <person name="Floudas D."/>
            <person name="Copeland A."/>
            <person name="Barry K.W."/>
            <person name="Cichocki N."/>
            <person name="Veneault-Fourrey C."/>
            <person name="LaButti K."/>
            <person name="Lindquist E.A."/>
            <person name="Lipzen A."/>
            <person name="Lundell T."/>
            <person name="Morin E."/>
            <person name="Murat C."/>
            <person name="Sun H."/>
            <person name="Tunlid A."/>
            <person name="Henrissat B."/>
            <person name="Grigoriev I.V."/>
            <person name="Hibbett D.S."/>
            <person name="Martin F."/>
            <person name="Nordberg H.P."/>
            <person name="Cantor M.N."/>
            <person name="Hua S.X."/>
        </authorList>
    </citation>
    <scope>NUCLEOTIDE SEQUENCE [LARGE SCALE GENOMIC DNA]</scope>
    <source>
        <strain evidence="2 3">F 1598</strain>
    </source>
</reference>
<dbReference type="Proteomes" id="UP000054166">
    <property type="component" value="Unassembled WGS sequence"/>
</dbReference>
<dbReference type="HOGENOM" id="CLU_006344_10_2_1"/>
<organism evidence="2 3">
    <name type="scientific">Piloderma croceum (strain F 1598)</name>
    <dbReference type="NCBI Taxonomy" id="765440"/>
    <lineage>
        <taxon>Eukaryota</taxon>
        <taxon>Fungi</taxon>
        <taxon>Dikarya</taxon>
        <taxon>Basidiomycota</taxon>
        <taxon>Agaricomycotina</taxon>
        <taxon>Agaricomycetes</taxon>
        <taxon>Agaricomycetidae</taxon>
        <taxon>Atheliales</taxon>
        <taxon>Atheliaceae</taxon>
        <taxon>Piloderma</taxon>
    </lineage>
</organism>
<name>A0A0C3GEB6_PILCF</name>
<dbReference type="EMBL" id="KN832976">
    <property type="protein sequence ID" value="KIM88976.1"/>
    <property type="molecule type" value="Genomic_DNA"/>
</dbReference>